<dbReference type="AlphaFoldDB" id="A0A0M9AC05"/>
<dbReference type="EMBL" id="LHCI01000107">
    <property type="protein sequence ID" value="KOX88977.1"/>
    <property type="molecule type" value="Genomic_DNA"/>
</dbReference>
<name>A0A0M9AC05_THEAQ</name>
<accession>A0A0M9AC05</accession>
<evidence type="ECO:0000313" key="1">
    <source>
        <dbReference type="EMBL" id="KOX88977.1"/>
    </source>
</evidence>
<organism evidence="1 2">
    <name type="scientific">Thermus aquaticus</name>
    <dbReference type="NCBI Taxonomy" id="271"/>
    <lineage>
        <taxon>Bacteria</taxon>
        <taxon>Thermotogati</taxon>
        <taxon>Deinococcota</taxon>
        <taxon>Deinococci</taxon>
        <taxon>Thermales</taxon>
        <taxon>Thermaceae</taxon>
        <taxon>Thermus</taxon>
    </lineage>
</organism>
<gene>
    <name evidence="1" type="ORF">BVI061214_02401</name>
</gene>
<proteinExistence type="predicted"/>
<protein>
    <recommendedName>
        <fullName evidence="3">Lipoprotein</fullName>
    </recommendedName>
</protein>
<reference evidence="1 2" key="1">
    <citation type="submission" date="2015-07" db="EMBL/GenBank/DDBJ databases">
        <authorList>
            <person name="Noorani M."/>
        </authorList>
    </citation>
    <scope>NUCLEOTIDE SEQUENCE [LARGE SCALE GENOMIC DNA]</scope>
    <source>
        <strain evidence="2">ATCC 25104 / DSM 625 / JCM 10724 / NBRC 103206 / NCIMB 11243 / YT-1</strain>
    </source>
</reference>
<dbReference type="Proteomes" id="UP000037685">
    <property type="component" value="Unassembled WGS sequence"/>
</dbReference>
<evidence type="ECO:0000313" key="2">
    <source>
        <dbReference type="Proteomes" id="UP000037685"/>
    </source>
</evidence>
<evidence type="ECO:0008006" key="3">
    <source>
        <dbReference type="Google" id="ProtNLM"/>
    </source>
</evidence>
<dbReference type="RefSeq" id="WP_053768702.1">
    <property type="nucleotide sequence ID" value="NZ_CP020572.1"/>
</dbReference>
<comment type="caution">
    <text evidence="1">The sequence shown here is derived from an EMBL/GenBank/DDBJ whole genome shotgun (WGS) entry which is preliminary data.</text>
</comment>
<sequence length="369" mass="39354">MRFASRLFLLALPLLGGCAELQREFQGPARLELAGVKAGACATVKVAGQASTRCDSYTFRFTGLSGRYPVEVLVEWQGLQVQGYRGEVDLAPGATARVEVERSTLTLEVEATWAGSGAQYEAWVPGDYAFGVSAYPDPAPGGLEGMVLVYRGGRTLRVPTAPRAVVRVLDGAAEARAVVENPTDGMRVRVPEPTYAPIVLTPSGLVGGVSCVAAYVGSLEAVRSCTPPFSLKLTPPDGQSREVVLRAYRDGFAYQEGRVVARSGDSLQVPMSRKRVAVVLTAPGLTVDQTAYGEVWLRPEDQEGVALYGDPSPDGFPGYRLADRAVVVNGEALLSVPTGRFVLFRVVQVGGVRQGVVDLVEEERKVVVP</sequence>
<dbReference type="PATRIC" id="fig|271.14.peg.2477"/>
<dbReference type="PROSITE" id="PS51257">
    <property type="entry name" value="PROKAR_LIPOPROTEIN"/>
    <property type="match status" value="1"/>
</dbReference>